<accession>A0ACC6TLZ0</accession>
<reference evidence="1" key="1">
    <citation type="submission" date="2024-07" db="EMBL/GenBank/DDBJ databases">
        <title>Metagenome and Metagenome-Assembled Genomes of Archaea from a hot spring from the geothermal field of Los Azufres, Mexico.</title>
        <authorList>
            <person name="Marin-Paredes R."/>
            <person name="Martinez-Romero E."/>
            <person name="Servin-Garciduenas L.E."/>
        </authorList>
    </citation>
    <scope>NUCLEOTIDE SEQUENCE</scope>
    <source>
        <strain evidence="1">AZ1-454</strain>
    </source>
</reference>
<dbReference type="EMBL" id="JZWS03000001">
    <property type="protein sequence ID" value="MEW9490728.1"/>
    <property type="molecule type" value="Genomic_DNA"/>
</dbReference>
<name>A0ACC6TLZ0_9CREN</name>
<evidence type="ECO:0000313" key="2">
    <source>
        <dbReference type="Proteomes" id="UP000053480"/>
    </source>
</evidence>
<dbReference type="Proteomes" id="UP000053480">
    <property type="component" value="Unassembled WGS sequence"/>
</dbReference>
<sequence length="87" mass="9924">MRKNLLKNKADFIGFSLKILGNSDSNLIGIRGQVIFETKNTFLVYMGGRVKRIVKANGFYELDFKRSHITICGYKLVDRPAKRVSRG</sequence>
<evidence type="ECO:0000313" key="1">
    <source>
        <dbReference type="EMBL" id="MEW9490728.1"/>
    </source>
</evidence>
<organism evidence="1 2">
    <name type="scientific">Candidatus Aramenus sulfurataquae</name>
    <dbReference type="NCBI Taxonomy" id="1326980"/>
    <lineage>
        <taxon>Archaea</taxon>
        <taxon>Thermoproteota</taxon>
        <taxon>Thermoprotei</taxon>
        <taxon>Sulfolobales</taxon>
        <taxon>Sulfolobaceae</taxon>
        <taxon>Candidatus Aramenus</taxon>
    </lineage>
</organism>
<proteinExistence type="predicted"/>
<gene>
    <name evidence="1" type="ORF">TQ35_0000705</name>
</gene>
<protein>
    <submittedName>
        <fullName evidence="1">Ribonuclease P protein subunit</fullName>
    </submittedName>
</protein>
<comment type="caution">
    <text evidence="1">The sequence shown here is derived from an EMBL/GenBank/DDBJ whole genome shotgun (WGS) entry which is preliminary data.</text>
</comment>